<comment type="caution">
    <text evidence="2">The sequence shown here is derived from an EMBL/GenBank/DDBJ whole genome shotgun (WGS) entry which is preliminary data.</text>
</comment>
<accession>A0A0C1C4T6</accession>
<protein>
    <submittedName>
        <fullName evidence="2">Uncharacterized protein</fullName>
    </submittedName>
</protein>
<evidence type="ECO:0000256" key="1">
    <source>
        <dbReference type="SAM" id="Phobius"/>
    </source>
</evidence>
<evidence type="ECO:0000313" key="3">
    <source>
        <dbReference type="Proteomes" id="UP000031307"/>
    </source>
</evidence>
<dbReference type="EMBL" id="JSAM01000128">
    <property type="protein sequence ID" value="KIA76190.1"/>
    <property type="molecule type" value="Genomic_DNA"/>
</dbReference>
<gene>
    <name evidence="2" type="ORF">DB43_AR00050</name>
</gene>
<sequence>MNIVFTEWDKALVLLIFFVFIFIFSFLSRITIFNELDYYEIKYTQKQKKGRYG</sequence>
<dbReference type="Proteomes" id="UP000031307">
    <property type="component" value="Unassembled WGS sequence"/>
</dbReference>
<feature type="transmembrane region" description="Helical" evidence="1">
    <location>
        <begin position="12"/>
        <end position="32"/>
    </location>
</feature>
<keyword evidence="1" id="KW-0472">Membrane</keyword>
<proteinExistence type="predicted"/>
<dbReference type="PATRIC" id="fig|83552.4.peg.2699"/>
<evidence type="ECO:0000313" key="2">
    <source>
        <dbReference type="EMBL" id="KIA76190.1"/>
    </source>
</evidence>
<keyword evidence="1" id="KW-1133">Transmembrane helix</keyword>
<keyword evidence="1" id="KW-0812">Transmembrane</keyword>
<dbReference type="AlphaFoldDB" id="A0A0C1C4T6"/>
<name>A0A0C1C4T6_9BACT</name>
<organism evidence="2 3">
    <name type="scientific">Parachlamydia acanthamoebae</name>
    <dbReference type="NCBI Taxonomy" id="83552"/>
    <lineage>
        <taxon>Bacteria</taxon>
        <taxon>Pseudomonadati</taxon>
        <taxon>Chlamydiota</taxon>
        <taxon>Chlamydiia</taxon>
        <taxon>Parachlamydiales</taxon>
        <taxon>Parachlamydiaceae</taxon>
        <taxon>Parachlamydia</taxon>
    </lineage>
</organism>
<reference evidence="2 3" key="1">
    <citation type="journal article" date="2014" name="Mol. Biol. Evol.">
        <title>Massive expansion of Ubiquitination-related gene families within the Chlamydiae.</title>
        <authorList>
            <person name="Domman D."/>
            <person name="Collingro A."/>
            <person name="Lagkouvardos I."/>
            <person name="Gehre L."/>
            <person name="Weinmaier T."/>
            <person name="Rattei T."/>
            <person name="Subtil A."/>
            <person name="Horn M."/>
        </authorList>
    </citation>
    <scope>NUCLEOTIDE SEQUENCE [LARGE SCALE GENOMIC DNA]</scope>
    <source>
        <strain evidence="2 3">OEW1</strain>
    </source>
</reference>